<reference evidence="2 3" key="1">
    <citation type="journal article" date="2012" name="Nucleic Acids Res.">
        <title>Sequencing of the smallest Apicomplexan genome from the human pathogen Babesia microti.</title>
        <authorList>
            <person name="Cornillot E."/>
            <person name="Hadj-Kaddour K."/>
            <person name="Dassouli A."/>
            <person name="Noel B."/>
            <person name="Ranwez V."/>
            <person name="Vacherie B."/>
            <person name="Augagneur Y."/>
            <person name="Bres V."/>
            <person name="Duclos A."/>
            <person name="Randazzo S."/>
            <person name="Carcy B."/>
            <person name="Debierre-Grockiego F."/>
            <person name="Delbecq S."/>
            <person name="Moubri-Menage K."/>
            <person name="Shams-Eldin H."/>
            <person name="Usmani-Brown S."/>
            <person name="Bringaud F."/>
            <person name="Wincker P."/>
            <person name="Vivares C.P."/>
            <person name="Schwarz R.T."/>
            <person name="Schetters T.P."/>
            <person name="Krause P.J."/>
            <person name="Gorenflot A."/>
            <person name="Berry V."/>
            <person name="Barbe V."/>
            <person name="Ben Mamoun C."/>
        </authorList>
    </citation>
    <scope>NUCLEOTIDE SEQUENCE [LARGE SCALE GENOMIC DNA]</scope>
    <source>
        <strain evidence="2 3">RI</strain>
    </source>
</reference>
<reference evidence="2 3" key="3">
    <citation type="journal article" date="2016" name="Sci. Rep.">
        <title>Genome-wide diversity and gene expression profiling of Babesia microti isolates identify polymorphic genes that mediate host-pathogen interactions.</title>
        <authorList>
            <person name="Silva J.C."/>
            <person name="Cornillot E."/>
            <person name="McCracken C."/>
            <person name="Usmani-Brown S."/>
            <person name="Dwivedi A."/>
            <person name="Ifeonu O.O."/>
            <person name="Crabtree J."/>
            <person name="Gotia H.T."/>
            <person name="Virji A.Z."/>
            <person name="Reynes C."/>
            <person name="Colinge J."/>
            <person name="Kumar V."/>
            <person name="Lawres L."/>
            <person name="Pazzi J.E."/>
            <person name="Pablo J.V."/>
            <person name="Hung C."/>
            <person name="Brancato J."/>
            <person name="Kumari P."/>
            <person name="Orvis J."/>
            <person name="Tretina K."/>
            <person name="Chibucos M."/>
            <person name="Ott S."/>
            <person name="Sadzewicz L."/>
            <person name="Sengamalay N."/>
            <person name="Shetty A.C."/>
            <person name="Su Q."/>
            <person name="Tallon L."/>
            <person name="Fraser C.M."/>
            <person name="Frutos R."/>
            <person name="Molina D.M."/>
            <person name="Krause P.J."/>
            <person name="Ben Mamoun C."/>
        </authorList>
    </citation>
    <scope>NUCLEOTIDE SEQUENCE [LARGE SCALE GENOMIC DNA]</scope>
    <source>
        <strain evidence="2 3">RI</strain>
    </source>
</reference>
<protein>
    <recommendedName>
        <fullName evidence="1">GYF domain-containing protein</fullName>
    </recommendedName>
</protein>
<accession>I7JCQ7</accession>
<dbReference type="InterPro" id="IPR035445">
    <property type="entry name" value="GYF-like_dom_sf"/>
</dbReference>
<dbReference type="Gene3D" id="3.30.1490.40">
    <property type="match status" value="1"/>
</dbReference>
<dbReference type="GeneID" id="24425827"/>
<dbReference type="EMBL" id="LN871599">
    <property type="protein sequence ID" value="CCF75380.1"/>
    <property type="molecule type" value="Genomic_DNA"/>
</dbReference>
<feature type="domain" description="GYF" evidence="1">
    <location>
        <begin position="14"/>
        <end position="69"/>
    </location>
</feature>
<dbReference type="PROSITE" id="PS50829">
    <property type="entry name" value="GYF"/>
    <property type="match status" value="1"/>
</dbReference>
<dbReference type="KEGG" id="bmic:BmR1_04g05910"/>
<dbReference type="SUPFAM" id="SSF55277">
    <property type="entry name" value="GYF domain"/>
    <property type="match status" value="1"/>
</dbReference>
<organism evidence="2 3">
    <name type="scientific">Babesia microti (strain RI)</name>
    <dbReference type="NCBI Taxonomy" id="1133968"/>
    <lineage>
        <taxon>Eukaryota</taxon>
        <taxon>Sar</taxon>
        <taxon>Alveolata</taxon>
        <taxon>Apicomplexa</taxon>
        <taxon>Aconoidasida</taxon>
        <taxon>Piroplasmida</taxon>
        <taxon>Babesiidae</taxon>
        <taxon>Babesia</taxon>
    </lineage>
</organism>
<reference evidence="2 3" key="2">
    <citation type="journal article" date="2013" name="PLoS ONE">
        <title>Whole genome mapping and re-organization of the nuclear and mitochondrial genomes of Babesia microti isolates.</title>
        <authorList>
            <person name="Cornillot E."/>
            <person name="Dassouli A."/>
            <person name="Garg A."/>
            <person name="Pachikara N."/>
            <person name="Randazzo S."/>
            <person name="Depoix D."/>
            <person name="Carcy B."/>
            <person name="Delbecq S."/>
            <person name="Frutos R."/>
            <person name="Silva J.C."/>
            <person name="Sutton R."/>
            <person name="Krause P.J."/>
            <person name="Mamoun C.B."/>
        </authorList>
    </citation>
    <scope>NUCLEOTIDE SEQUENCE [LARGE SCALE GENOMIC DNA]</scope>
    <source>
        <strain evidence="2 3">RI</strain>
    </source>
</reference>
<sequence>MSCCNARIKSMENISKWKYQGSDCIMHGPYDSLLMLKWISLGYFDESTVVQDVRFDNKMLLKMAVINLKEDAIRHAKSILSCPHHTSQIYAIATNEASQTMELAGVDERTESVSTSDHSARSDFSMQNVPIVYRNIPNIDNINIYNATITNNTSNSHAKINNSDTYTKNIESAGLIDELNINNIDGNDTKNKELQLDSEIKYCKTNIGQFLEMPKDKNYLQNAMFLPRFNNDILDLSPKSDKSNVASTSPKTPKVSGVETILGLDEAERHLKRIEKHKISGYLEKIMCMGTDIHIVGQLN</sequence>
<evidence type="ECO:0000313" key="2">
    <source>
        <dbReference type="EMBL" id="CCF75380.1"/>
    </source>
</evidence>
<dbReference type="Pfam" id="PF02213">
    <property type="entry name" value="GYF"/>
    <property type="match status" value="1"/>
</dbReference>
<proteinExistence type="predicted"/>
<keyword evidence="3" id="KW-1185">Reference proteome</keyword>
<evidence type="ECO:0000313" key="3">
    <source>
        <dbReference type="Proteomes" id="UP000002899"/>
    </source>
</evidence>
<dbReference type="RefSeq" id="XP_012649788.1">
    <property type="nucleotide sequence ID" value="XM_012794334.1"/>
</dbReference>
<dbReference type="Proteomes" id="UP000002899">
    <property type="component" value="Chromosome IV"/>
</dbReference>
<name>I7JCQ7_BABMR</name>
<dbReference type="InterPro" id="IPR003169">
    <property type="entry name" value="GYF"/>
</dbReference>
<gene>
    <name evidence="2" type="ORF">BmR1_04g05910</name>
</gene>
<evidence type="ECO:0000259" key="1">
    <source>
        <dbReference type="PROSITE" id="PS50829"/>
    </source>
</evidence>
<dbReference type="AlphaFoldDB" id="I7JCQ7"/>
<dbReference type="VEuPathDB" id="PiroplasmaDB:BmR1_04g05910"/>